<dbReference type="InterPro" id="IPR050714">
    <property type="entry name" value="Cobalamin_biosynth_MTase"/>
</dbReference>
<keyword evidence="3" id="KW-0489">Methyltransferase</keyword>
<dbReference type="InterPro" id="IPR006365">
    <property type="entry name" value="Cbl_synth_CobL"/>
</dbReference>
<evidence type="ECO:0000313" key="8">
    <source>
        <dbReference type="EMBL" id="NUB46772.1"/>
    </source>
</evidence>
<sequence length="423" mass="44298">MADPFSQDDPGPAVAADAGDPGPLNPRTPWLSIIGIGEDGLPGLTPASRDALDAAEVVFGGARHLELARAGERGRPWPLPFAVEPVLALRGRRVAVLASGDPFWHGAGGSLAAHLAPGEWQVFPAPSTFSLAAARLGWRLEETQCIGLHAAPFARLRPHLAQGAQIVALLRDGVAVAELAAWLTDQGFGPATLHVMEALGGPRERIRSLSADGSVPRGITAPVSVAISARMAERPENPGLPRSPGLPDRAFAHDGQITKRRIRALTLAALAPRNGELLWDIGAGSGSVSVEWCLAGGRSFAIEQHPDRAANIRANAAAFGVDHRLAVIAGAAPDALATLPRPEAVFIGGGGNEALLHALWLATPPGTRLVANAVTLETEALLALWHGAKGGELIRIELAEATPLGRMRGWTAWRPVVQWSVTR</sequence>
<dbReference type="NCBIfam" id="TIGR02467">
    <property type="entry name" value="CbiE"/>
    <property type="match status" value="1"/>
</dbReference>
<dbReference type="InterPro" id="IPR029063">
    <property type="entry name" value="SAM-dependent_MTases_sf"/>
</dbReference>
<dbReference type="InterPro" id="IPR014777">
    <property type="entry name" value="4pyrrole_Mease_sub1"/>
</dbReference>
<evidence type="ECO:0000256" key="6">
    <source>
        <dbReference type="SAM" id="MobiDB-lite"/>
    </source>
</evidence>
<organism evidence="8 9">
    <name type="scientific">Fertoeibacter niger</name>
    <dbReference type="NCBI Taxonomy" id="2656921"/>
    <lineage>
        <taxon>Bacteria</taxon>
        <taxon>Pseudomonadati</taxon>
        <taxon>Pseudomonadota</taxon>
        <taxon>Alphaproteobacteria</taxon>
        <taxon>Rhodobacterales</taxon>
        <taxon>Paracoccaceae</taxon>
        <taxon>Fertoeibacter</taxon>
    </lineage>
</organism>
<evidence type="ECO:0000256" key="2">
    <source>
        <dbReference type="ARBA" id="ARBA00022573"/>
    </source>
</evidence>
<protein>
    <submittedName>
        <fullName evidence="8">Precorrin-6y C5,15-methyltransferase (Decarboxylating) subunit CbiE</fullName>
    </submittedName>
</protein>
<gene>
    <name evidence="8" type="primary">cbiE</name>
    <name evidence="8" type="ORF">GEU84_020480</name>
</gene>
<keyword evidence="9" id="KW-1185">Reference proteome</keyword>
<accession>A0A8X8H5D5</accession>
<comment type="caution">
    <text evidence="8">The sequence shown here is derived from an EMBL/GenBank/DDBJ whole genome shotgun (WGS) entry which is preliminary data.</text>
</comment>
<evidence type="ECO:0000256" key="1">
    <source>
        <dbReference type="ARBA" id="ARBA00004953"/>
    </source>
</evidence>
<dbReference type="Proteomes" id="UP000484076">
    <property type="component" value="Unassembled WGS sequence"/>
</dbReference>
<keyword evidence="4" id="KW-0808">Transferase</keyword>
<dbReference type="GO" id="GO:0032259">
    <property type="term" value="P:methylation"/>
    <property type="evidence" value="ECO:0007669"/>
    <property type="project" value="UniProtKB-KW"/>
</dbReference>
<evidence type="ECO:0000256" key="4">
    <source>
        <dbReference type="ARBA" id="ARBA00022679"/>
    </source>
</evidence>
<dbReference type="EMBL" id="WHUT02000021">
    <property type="protein sequence ID" value="NUB46772.1"/>
    <property type="molecule type" value="Genomic_DNA"/>
</dbReference>
<evidence type="ECO:0000313" key="9">
    <source>
        <dbReference type="Proteomes" id="UP000484076"/>
    </source>
</evidence>
<feature type="compositionally biased region" description="Low complexity" evidence="6">
    <location>
        <begin position="8"/>
        <end position="22"/>
    </location>
</feature>
<dbReference type="InterPro" id="IPR014008">
    <property type="entry name" value="Cbl_synth_MTase_CbiT"/>
</dbReference>
<dbReference type="CDD" id="cd11644">
    <property type="entry name" value="Precorrin-6Y-MT"/>
    <property type="match status" value="1"/>
</dbReference>
<evidence type="ECO:0000256" key="3">
    <source>
        <dbReference type="ARBA" id="ARBA00022603"/>
    </source>
</evidence>
<dbReference type="Gene3D" id="3.40.50.150">
    <property type="entry name" value="Vaccinia Virus protein VP39"/>
    <property type="match status" value="1"/>
</dbReference>
<dbReference type="GO" id="GO:0008276">
    <property type="term" value="F:protein methyltransferase activity"/>
    <property type="evidence" value="ECO:0007669"/>
    <property type="project" value="InterPro"/>
</dbReference>
<feature type="region of interest" description="Disordered" evidence="6">
    <location>
        <begin position="1"/>
        <end position="27"/>
    </location>
</feature>
<dbReference type="NCBIfam" id="TIGR02469">
    <property type="entry name" value="CbiT"/>
    <property type="match status" value="1"/>
</dbReference>
<reference evidence="8" key="1">
    <citation type="submission" date="2020-05" db="EMBL/GenBank/DDBJ databases">
        <title>Fertoebacter nigrum gen. nov., sp. nov., a new member of the family Rhodobacteraceae.</title>
        <authorList>
            <person name="Szuroczki S."/>
            <person name="Abbaszade G."/>
            <person name="Buni D."/>
            <person name="Schumann P."/>
            <person name="Toth E."/>
        </authorList>
    </citation>
    <scope>NUCLEOTIDE SEQUENCE</scope>
    <source>
        <strain evidence="8">RG-N-1a</strain>
    </source>
</reference>
<evidence type="ECO:0000256" key="5">
    <source>
        <dbReference type="ARBA" id="ARBA00022691"/>
    </source>
</evidence>
<dbReference type="InterPro" id="IPR000878">
    <property type="entry name" value="4pyrrol_Mease"/>
</dbReference>
<dbReference type="RefSeq" id="WP_174540099.1">
    <property type="nucleotide sequence ID" value="NZ_WHUT02000021.1"/>
</dbReference>
<dbReference type="PANTHER" id="PTHR43182:SF1">
    <property type="entry name" value="COBALT-PRECORRIN-7 C(5)-METHYLTRANSFERASE"/>
    <property type="match status" value="1"/>
</dbReference>
<dbReference type="InterPro" id="IPR035996">
    <property type="entry name" value="4pyrrol_Methylase_sf"/>
</dbReference>
<evidence type="ECO:0000259" key="7">
    <source>
        <dbReference type="Pfam" id="PF00590"/>
    </source>
</evidence>
<dbReference type="PANTHER" id="PTHR43182">
    <property type="entry name" value="COBALT-PRECORRIN-6B C(15)-METHYLTRANSFERASE (DECARBOXYLATING)"/>
    <property type="match status" value="1"/>
</dbReference>
<keyword evidence="5" id="KW-0949">S-adenosyl-L-methionine</keyword>
<feature type="domain" description="Tetrapyrrole methylase" evidence="7">
    <location>
        <begin position="31"/>
        <end position="207"/>
    </location>
</feature>
<dbReference type="GO" id="GO:0009236">
    <property type="term" value="P:cobalamin biosynthetic process"/>
    <property type="evidence" value="ECO:0007669"/>
    <property type="project" value="UniProtKB-KW"/>
</dbReference>
<name>A0A8X8H5D5_9RHOB</name>
<dbReference type="PIRSF" id="PIRSF036428">
    <property type="entry name" value="CobL"/>
    <property type="match status" value="1"/>
</dbReference>
<comment type="pathway">
    <text evidence="1">Cofactor biosynthesis; adenosylcobalamin biosynthesis.</text>
</comment>
<dbReference type="SUPFAM" id="SSF53335">
    <property type="entry name" value="S-adenosyl-L-methionine-dependent methyltransferases"/>
    <property type="match status" value="1"/>
</dbReference>
<proteinExistence type="predicted"/>
<dbReference type="InterPro" id="IPR012818">
    <property type="entry name" value="CbiE"/>
</dbReference>
<dbReference type="Gene3D" id="3.40.1010.10">
    <property type="entry name" value="Cobalt-precorrin-4 Transmethylase, Domain 1"/>
    <property type="match status" value="1"/>
</dbReference>
<keyword evidence="2" id="KW-0169">Cobalamin biosynthesis</keyword>
<dbReference type="AlphaFoldDB" id="A0A8X8H5D5"/>
<dbReference type="Pfam" id="PF00590">
    <property type="entry name" value="TP_methylase"/>
    <property type="match status" value="1"/>
</dbReference>
<dbReference type="SUPFAM" id="SSF53790">
    <property type="entry name" value="Tetrapyrrole methylase"/>
    <property type="match status" value="1"/>
</dbReference>